<sequence>MAENLLDNYNPLYDIHLRQYFALPHMQKHLQKMGLLESSLNLNGDEVYARHHAMMDMMLKNREAQLMKMAELRKKLDAAEKVEICRRIRSGQSPESYRRGKPSRSLSRGRGAQKGGRQRRFSNSFEDKDFVVKIEKDNAEPVDYNTKDPYSRLSANAKRFNYLHKLDDPTLIAYKDNLKKQLQRLERFREISFGPHSVARQPAPSHTSWFFRRRSLPSLTASAPGHTLRDPLRSILNMRGRKTSPHTGAKLNASHDSRTSCPPTTRKRRESNPRLPPISGNKAKTPAKTPNSNNAAMRLPPAYKKPSPSRGRPVTKRTTASTTANSEIKSPLPSVTGTAIVAGAAAAAAAATAVAASVLTDDAEKPSSPQPSSPPAKIASPVASPTPAEDEIPSLENEQEETAHEPQEAYEQDYKEPSPRESPTDEYRHDVPSEPLSPEPTLDNRKATPAASPVALSEASDLETDMQTNVEISSEYHHHEEQRSPVSDVGSERSQHAQAVDYHADDEQHVRPPSHHSEDFEKRSTISDFHKPPAEAKRHEDDEIMERTIVSSNLGQAPAHSDSDDSEPEYAEEDKEVTNEDQGISSKDVVASEDELHISNTASHNDEVSQKSPSSEDESKITLLEHSPSQDGNPAVTIEQYDVKNPIEEPEQAEEQDHHKQETQDSSIAAEEKIHESEQESNETDSHSHHDESEHDVDHLGDIAYKEHVHQLHDELGHVPDNLPADVIQEEMQEHKSPEHYAPHDEENIEISHLTEEENHHSVHAEDHHEEIHNVPHEDEKSPAASPVNDSYDQNSAQFDNHHEEEHDSSEKADVHTFSSEPEGRAQDAHDFEKDAENTYEQEEREQHISEPEKSEELHNVENIEEKQSELTNDFSHEPVHEEDTHPRPETPESQVKIHVTHEENYERSDDLESEPEKQVEHEEITVEPENERQVYQDHEEAPVSEEDLSQDKNPEEADTVEKEHHVPENSETFEEKPLNEPKLYAGYVQQDQENEPAHEFLNENGTHSPTEHLEHEERYQESDHGSQQADNLHLSNEKLQDSVEKDHEFNHEHETLDRNSPTAFETRYGAENSSPTEEKIDHIHYEEEEQSQKHTSPVQDRFEGSPMSFSTNQEEDTQSDRFSHHHDDQQNENGSTDSLIIHDDVSVQEHADLMTKSIYEERDDKSETASQILHDQIEALQSEIPVTTEEREWDNDGKHIHETVTYGEKTEDGTVTQFKHTETTVTYGNGIEDKTNNNDDDDDKDLSLKHDNAPVTPNGNVAHEDYTPQAHPVASNIPSGVIVDDHDEENISNL</sequence>
<dbReference type="PANTHER" id="PTHR23034:SF2">
    <property type="entry name" value="GLUTAMATE-RICH PROTEIN 3"/>
    <property type="match status" value="1"/>
</dbReference>
<organism evidence="2 3">
    <name type="scientific">Caenorhabditis auriculariae</name>
    <dbReference type="NCBI Taxonomy" id="2777116"/>
    <lineage>
        <taxon>Eukaryota</taxon>
        <taxon>Metazoa</taxon>
        <taxon>Ecdysozoa</taxon>
        <taxon>Nematoda</taxon>
        <taxon>Chromadorea</taxon>
        <taxon>Rhabditida</taxon>
        <taxon>Rhabditina</taxon>
        <taxon>Rhabditomorpha</taxon>
        <taxon>Rhabditoidea</taxon>
        <taxon>Rhabditidae</taxon>
        <taxon>Peloderinae</taxon>
        <taxon>Caenorhabditis</taxon>
    </lineage>
</organism>
<dbReference type="EMBL" id="CAJGYM010000006">
    <property type="protein sequence ID" value="CAD6187309.1"/>
    <property type="molecule type" value="Genomic_DNA"/>
</dbReference>
<feature type="compositionally biased region" description="Basic and acidic residues" evidence="1">
    <location>
        <begin position="1010"/>
        <end position="1025"/>
    </location>
</feature>
<reference evidence="2" key="1">
    <citation type="submission" date="2020-10" db="EMBL/GenBank/DDBJ databases">
        <authorList>
            <person name="Kikuchi T."/>
        </authorList>
    </citation>
    <scope>NUCLEOTIDE SEQUENCE</scope>
    <source>
        <strain evidence="2">NKZ352</strain>
    </source>
</reference>
<evidence type="ECO:0000256" key="1">
    <source>
        <dbReference type="SAM" id="MobiDB-lite"/>
    </source>
</evidence>
<feature type="compositionally biased region" description="Acidic residues" evidence="1">
    <location>
        <begin position="564"/>
        <end position="575"/>
    </location>
</feature>
<feature type="region of interest" description="Disordered" evidence="1">
    <location>
        <begin position="1227"/>
        <end position="1295"/>
    </location>
</feature>
<evidence type="ECO:0000313" key="2">
    <source>
        <dbReference type="EMBL" id="CAD6187309.1"/>
    </source>
</evidence>
<feature type="region of interest" description="Disordered" evidence="1">
    <location>
        <begin position="90"/>
        <end position="120"/>
    </location>
</feature>
<feature type="compositionally biased region" description="Basic and acidic residues" evidence="1">
    <location>
        <begin position="1036"/>
        <end position="1058"/>
    </location>
</feature>
<proteinExistence type="predicted"/>
<feature type="compositionally biased region" description="Polar residues" evidence="1">
    <location>
        <begin position="788"/>
        <end position="799"/>
    </location>
</feature>
<name>A0A8S1GVK2_9PELO</name>
<feature type="region of interest" description="Disordered" evidence="1">
    <location>
        <begin position="239"/>
        <end position="332"/>
    </location>
</feature>
<feature type="compositionally biased region" description="Acidic residues" evidence="1">
    <location>
        <begin position="1286"/>
        <end position="1295"/>
    </location>
</feature>
<feature type="compositionally biased region" description="Basic and acidic residues" evidence="1">
    <location>
        <begin position="1119"/>
        <end position="1130"/>
    </location>
</feature>
<dbReference type="PANTHER" id="PTHR23034">
    <property type="entry name" value="GLUTAMATE-RICH PROTEIN 3"/>
    <property type="match status" value="1"/>
</dbReference>
<protein>
    <submittedName>
        <fullName evidence="2">Uncharacterized protein</fullName>
    </submittedName>
</protein>
<accession>A0A8S1GVK2</accession>
<feature type="region of interest" description="Disordered" evidence="1">
    <location>
        <begin position="354"/>
        <end position="1137"/>
    </location>
</feature>
<feature type="compositionally biased region" description="Basic and acidic residues" evidence="1">
    <location>
        <begin position="502"/>
        <end position="541"/>
    </location>
</feature>
<feature type="compositionally biased region" description="Basic and acidic residues" evidence="1">
    <location>
        <begin position="474"/>
        <end position="483"/>
    </location>
</feature>
<evidence type="ECO:0000313" key="3">
    <source>
        <dbReference type="Proteomes" id="UP000835052"/>
    </source>
</evidence>
<dbReference type="Proteomes" id="UP000835052">
    <property type="component" value="Unassembled WGS sequence"/>
</dbReference>
<feature type="compositionally biased region" description="Polar residues" evidence="1">
    <location>
        <begin position="316"/>
        <end position="328"/>
    </location>
</feature>
<feature type="compositionally biased region" description="Basic and acidic residues" evidence="1">
    <location>
        <begin position="800"/>
        <end position="815"/>
    </location>
</feature>
<feature type="compositionally biased region" description="Basic and acidic residues" evidence="1">
    <location>
        <begin position="753"/>
        <end position="782"/>
    </location>
</feature>
<feature type="compositionally biased region" description="Basic and acidic residues" evidence="1">
    <location>
        <begin position="1077"/>
        <end position="1086"/>
    </location>
</feature>
<feature type="compositionally biased region" description="Basic and acidic residues" evidence="1">
    <location>
        <begin position="822"/>
        <end position="837"/>
    </location>
</feature>
<feature type="compositionally biased region" description="Basic and acidic residues" evidence="1">
    <location>
        <begin position="670"/>
        <end position="718"/>
    </location>
</feature>
<dbReference type="OrthoDB" id="5838632at2759"/>
<dbReference type="InterPro" id="IPR027962">
    <property type="entry name" value="ERICH3"/>
</dbReference>
<feature type="compositionally biased region" description="Basic and acidic residues" evidence="1">
    <location>
        <begin position="845"/>
        <end position="891"/>
    </location>
</feature>
<feature type="compositionally biased region" description="Basic and acidic residues" evidence="1">
    <location>
        <begin position="900"/>
        <end position="942"/>
    </location>
</feature>
<feature type="compositionally biased region" description="Basic and acidic residues" evidence="1">
    <location>
        <begin position="401"/>
        <end position="432"/>
    </location>
</feature>
<feature type="compositionally biased region" description="Basic and acidic residues" evidence="1">
    <location>
        <begin position="950"/>
        <end position="980"/>
    </location>
</feature>
<feature type="compositionally biased region" description="Polar residues" evidence="1">
    <location>
        <begin position="1026"/>
        <end position="1035"/>
    </location>
</feature>
<feature type="compositionally biased region" description="Basic and acidic residues" evidence="1">
    <location>
        <begin position="732"/>
        <end position="746"/>
    </location>
</feature>
<comment type="caution">
    <text evidence="2">The sequence shown here is derived from an EMBL/GenBank/DDBJ whole genome shotgun (WGS) entry which is preliminary data.</text>
</comment>
<feature type="compositionally biased region" description="Acidic residues" evidence="1">
    <location>
        <begin position="388"/>
        <end position="400"/>
    </location>
</feature>
<gene>
    <name evidence="2" type="ORF">CAUJ_LOCUS3228</name>
</gene>
<feature type="compositionally biased region" description="Low complexity" evidence="1">
    <location>
        <begin position="375"/>
        <end position="385"/>
    </location>
</feature>
<keyword evidence="3" id="KW-1185">Reference proteome</keyword>